<evidence type="ECO:0000259" key="1">
    <source>
        <dbReference type="Pfam" id="PF16804"/>
    </source>
</evidence>
<dbReference type="EMBL" id="JACSQY010000004">
    <property type="protein sequence ID" value="MBD7908126.1"/>
    <property type="molecule type" value="Genomic_DNA"/>
</dbReference>
<evidence type="ECO:0000313" key="2">
    <source>
        <dbReference type="EMBL" id="MBD7908126.1"/>
    </source>
</evidence>
<dbReference type="CDD" id="cd11743">
    <property type="entry name" value="Cthe_2751_like"/>
    <property type="match status" value="1"/>
</dbReference>
<dbReference type="InterPro" id="IPR038692">
    <property type="entry name" value="Cthe_2751_sf"/>
</dbReference>
<accession>A0ABR8PIW9</accession>
<name>A0ABR8PIW9_9BACL</name>
<evidence type="ECO:0000313" key="3">
    <source>
        <dbReference type="Proteomes" id="UP000659496"/>
    </source>
</evidence>
<dbReference type="Gene3D" id="1.25.40.750">
    <property type="entry name" value="Domain of unknown function DUF5071"/>
    <property type="match status" value="1"/>
</dbReference>
<reference evidence="2 3" key="1">
    <citation type="submission" date="2020-08" db="EMBL/GenBank/DDBJ databases">
        <title>A Genomic Blueprint of the Chicken Gut Microbiome.</title>
        <authorList>
            <person name="Gilroy R."/>
            <person name="Ravi A."/>
            <person name="Getino M."/>
            <person name="Pursley I."/>
            <person name="Horton D.L."/>
            <person name="Alikhan N.-F."/>
            <person name="Baker D."/>
            <person name="Gharbi K."/>
            <person name="Hall N."/>
            <person name="Watson M."/>
            <person name="Adriaenssens E.M."/>
            <person name="Foster-Nyarko E."/>
            <person name="Jarju S."/>
            <person name="Secka A."/>
            <person name="Antonio M."/>
            <person name="Oren A."/>
            <person name="Chaudhuri R."/>
            <person name="La Ragione R.M."/>
            <person name="Hildebrand F."/>
            <person name="Pallen M.J."/>
        </authorList>
    </citation>
    <scope>NUCLEOTIDE SEQUENCE [LARGE SCALE GENOMIC DNA]</scope>
    <source>
        <strain evidence="2 3">Sa3CUA8</strain>
    </source>
</reference>
<feature type="domain" description="DUF5071" evidence="1">
    <location>
        <begin position="7"/>
        <end position="125"/>
    </location>
</feature>
<sequence>MEGVKDLLPRHKHDTERVEMISKMSRDKIVQLLPGLLEWIQDINWPVAPSVLKILLTFPEEIVPHVQDVLYSDDDNWKWYILHFLVIELPAESKIQFKEYLARVVENPTQNEHGEELDEIAKEILETL</sequence>
<dbReference type="Pfam" id="PF16804">
    <property type="entry name" value="DUF5071"/>
    <property type="match status" value="1"/>
</dbReference>
<comment type="caution">
    <text evidence="2">The sequence shown here is derived from an EMBL/GenBank/DDBJ whole genome shotgun (WGS) entry which is preliminary data.</text>
</comment>
<dbReference type="Proteomes" id="UP000659496">
    <property type="component" value="Unassembled WGS sequence"/>
</dbReference>
<protein>
    <submittedName>
        <fullName evidence="2">DUF5071 domain-containing protein</fullName>
    </submittedName>
</protein>
<organism evidence="2 3">
    <name type="scientific">Sporosarcina gallistercoris</name>
    <dbReference type="NCBI Taxonomy" id="2762245"/>
    <lineage>
        <taxon>Bacteria</taxon>
        <taxon>Bacillati</taxon>
        <taxon>Bacillota</taxon>
        <taxon>Bacilli</taxon>
        <taxon>Bacillales</taxon>
        <taxon>Caryophanaceae</taxon>
        <taxon>Sporosarcina</taxon>
    </lineage>
</organism>
<keyword evidence="3" id="KW-1185">Reference proteome</keyword>
<dbReference type="InterPro" id="IPR031837">
    <property type="entry name" value="DUF5071"/>
</dbReference>
<gene>
    <name evidence="2" type="ORF">H9659_07285</name>
</gene>
<proteinExistence type="predicted"/>